<dbReference type="EMBL" id="BARW01017853">
    <property type="protein sequence ID" value="GAI92141.1"/>
    <property type="molecule type" value="Genomic_DNA"/>
</dbReference>
<reference evidence="1" key="1">
    <citation type="journal article" date="2014" name="Front. Microbiol.">
        <title>High frequency of phylogenetically diverse reductive dehalogenase-homologous genes in deep subseafloor sedimentary metagenomes.</title>
        <authorList>
            <person name="Kawai M."/>
            <person name="Futagami T."/>
            <person name="Toyoda A."/>
            <person name="Takaki Y."/>
            <person name="Nishi S."/>
            <person name="Hori S."/>
            <person name="Arai W."/>
            <person name="Tsubouchi T."/>
            <person name="Morono Y."/>
            <person name="Uchiyama I."/>
            <person name="Ito T."/>
            <person name="Fujiyama A."/>
            <person name="Inagaki F."/>
            <person name="Takami H."/>
        </authorList>
    </citation>
    <scope>NUCLEOTIDE SEQUENCE</scope>
    <source>
        <strain evidence="1">Expedition CK06-06</strain>
    </source>
</reference>
<organism evidence="1">
    <name type="scientific">marine sediment metagenome</name>
    <dbReference type="NCBI Taxonomy" id="412755"/>
    <lineage>
        <taxon>unclassified sequences</taxon>
        <taxon>metagenomes</taxon>
        <taxon>ecological metagenomes</taxon>
    </lineage>
</organism>
<accession>X1TLA0</accession>
<feature type="non-terminal residue" evidence="1">
    <location>
        <position position="1"/>
    </location>
</feature>
<comment type="caution">
    <text evidence="1">The sequence shown here is derived from an EMBL/GenBank/DDBJ whole genome shotgun (WGS) entry which is preliminary data.</text>
</comment>
<proteinExistence type="predicted"/>
<evidence type="ECO:0000313" key="1">
    <source>
        <dbReference type="EMBL" id="GAI92141.1"/>
    </source>
</evidence>
<gene>
    <name evidence="1" type="ORF">S12H4_30721</name>
</gene>
<sequence length="82" mass="9643">EKLKQSIETLDKKLLDAKAALEESEKISACNLVDLFKEFWPLRDAPDPELRSTMFRTQQMRDDYAKRVELVDKINDKLKESE</sequence>
<protein>
    <submittedName>
        <fullName evidence="1">Uncharacterized protein</fullName>
    </submittedName>
</protein>
<name>X1TLA0_9ZZZZ</name>
<dbReference type="AlphaFoldDB" id="X1TLA0"/>